<keyword evidence="2 4" id="KW-0403">Intermediate filament</keyword>
<evidence type="ECO:0000259" key="7">
    <source>
        <dbReference type="PROSITE" id="PS51842"/>
    </source>
</evidence>
<protein>
    <recommendedName>
        <fullName evidence="7">IF rod domain-containing protein</fullName>
    </recommendedName>
</protein>
<dbReference type="PANTHER" id="PTHR23239:SF207">
    <property type="entry name" value="KERATIN, TYPE I CYTOSKELETAL 24"/>
    <property type="match status" value="1"/>
</dbReference>
<evidence type="ECO:0000256" key="6">
    <source>
        <dbReference type="SAM" id="MobiDB-lite"/>
    </source>
</evidence>
<dbReference type="SMART" id="SM01391">
    <property type="entry name" value="Filament"/>
    <property type="match status" value="1"/>
</dbReference>
<dbReference type="FunFam" id="1.20.5.500:FF:000001">
    <property type="entry name" value="Type II keratin 23"/>
    <property type="match status" value="1"/>
</dbReference>
<sequence>MSSGYGGGAGVGGGYGSGGFGAGAIGGFGIVAGGGHFGGEGLLSAGEKQTMQNLNDRLANYLEKVKQLERANADLEEKIKDWYAKHRAAIVPQDYSKYYAIIEDLQKKIIAASIENARVVLQIDNARLAADDFKLKYENELFMRQSVEADTNGLRRVLDELTLARSDLEGQVEHLMEELASLKKNHEEEMKGLGGAQGEVSVEMNAAPGINLLKLLSDMRNQYEEMAEKNRQDAEAKFLEASNAIKQEISAGVEQVQSSKSQISDLKRTLQSLEIELQAALAMKSSLETSLAETEGNYCAQLAQLQVKISHLEEELGQIKGDMENNMAEYEQLLDIKTRLEREIETYRRLLEGESSGYVEPKPKSSSSSKDPIRSRVVRTIIQDVIDGRVVSQEEKQSEQKL</sequence>
<keyword evidence="1" id="KW-0416">Keratin</keyword>
<comment type="caution">
    <text evidence="8">The sequence shown here is derived from an EMBL/GenBank/DDBJ whole genome shotgun (WGS) entry which is preliminary data.</text>
</comment>
<dbReference type="InterPro" id="IPR039008">
    <property type="entry name" value="IF_rod_dom"/>
</dbReference>
<reference evidence="8" key="1">
    <citation type="journal article" date="2022" name="bioRxiv">
        <title>Sequencing and chromosome-scale assembly of the giantPleurodeles waltlgenome.</title>
        <authorList>
            <person name="Brown T."/>
            <person name="Elewa A."/>
            <person name="Iarovenko S."/>
            <person name="Subramanian E."/>
            <person name="Araus A.J."/>
            <person name="Petzold A."/>
            <person name="Susuki M."/>
            <person name="Suzuki K.-i.T."/>
            <person name="Hayashi T."/>
            <person name="Toyoda A."/>
            <person name="Oliveira C."/>
            <person name="Osipova E."/>
            <person name="Leigh N.D."/>
            <person name="Simon A."/>
            <person name="Yun M.H."/>
        </authorList>
    </citation>
    <scope>NUCLEOTIDE SEQUENCE</scope>
    <source>
        <strain evidence="8">20211129_DDA</strain>
        <tissue evidence="8">Liver</tissue>
    </source>
</reference>
<dbReference type="Gene3D" id="1.20.5.500">
    <property type="entry name" value="Single helix bin"/>
    <property type="match status" value="1"/>
</dbReference>
<dbReference type="Proteomes" id="UP001066276">
    <property type="component" value="Chromosome 6"/>
</dbReference>
<dbReference type="PROSITE" id="PS51842">
    <property type="entry name" value="IF_ROD_2"/>
    <property type="match status" value="1"/>
</dbReference>
<evidence type="ECO:0000313" key="9">
    <source>
        <dbReference type="Proteomes" id="UP001066276"/>
    </source>
</evidence>
<proteinExistence type="inferred from homology"/>
<gene>
    <name evidence="8" type="ORF">NDU88_002163</name>
</gene>
<dbReference type="FunFam" id="1.20.5.1160:FF:000002">
    <property type="entry name" value="Type I keratin 10"/>
    <property type="match status" value="1"/>
</dbReference>
<organism evidence="8 9">
    <name type="scientific">Pleurodeles waltl</name>
    <name type="common">Iberian ribbed newt</name>
    <dbReference type="NCBI Taxonomy" id="8319"/>
    <lineage>
        <taxon>Eukaryota</taxon>
        <taxon>Metazoa</taxon>
        <taxon>Chordata</taxon>
        <taxon>Craniata</taxon>
        <taxon>Vertebrata</taxon>
        <taxon>Euteleostomi</taxon>
        <taxon>Amphibia</taxon>
        <taxon>Batrachia</taxon>
        <taxon>Caudata</taxon>
        <taxon>Salamandroidea</taxon>
        <taxon>Salamandridae</taxon>
        <taxon>Pleurodelinae</taxon>
        <taxon>Pleurodeles</taxon>
    </lineage>
</organism>
<dbReference type="PROSITE" id="PS00226">
    <property type="entry name" value="IF_ROD_1"/>
    <property type="match status" value="1"/>
</dbReference>
<dbReference type="GO" id="GO:0005198">
    <property type="term" value="F:structural molecule activity"/>
    <property type="evidence" value="ECO:0007669"/>
    <property type="project" value="InterPro"/>
</dbReference>
<feature type="coiled-coil region" evidence="5">
    <location>
        <begin position="44"/>
        <end position="85"/>
    </location>
</feature>
<accession>A0AAV7Q8F0</accession>
<dbReference type="EMBL" id="JANPWB010000010">
    <property type="protein sequence ID" value="KAJ1135731.1"/>
    <property type="molecule type" value="Genomic_DNA"/>
</dbReference>
<evidence type="ECO:0000256" key="3">
    <source>
        <dbReference type="ARBA" id="ARBA00023054"/>
    </source>
</evidence>
<evidence type="ECO:0000256" key="2">
    <source>
        <dbReference type="ARBA" id="ARBA00022754"/>
    </source>
</evidence>
<dbReference type="Pfam" id="PF00038">
    <property type="entry name" value="Filament"/>
    <property type="match status" value="1"/>
</dbReference>
<name>A0AAV7Q8F0_PLEWA</name>
<dbReference type="PRINTS" id="PR01248">
    <property type="entry name" value="TYPE1KERATIN"/>
</dbReference>
<dbReference type="AlphaFoldDB" id="A0AAV7Q8F0"/>
<dbReference type="GO" id="GO:0030855">
    <property type="term" value="P:epithelial cell differentiation"/>
    <property type="evidence" value="ECO:0007669"/>
    <property type="project" value="TreeGrafter"/>
</dbReference>
<keyword evidence="3 5" id="KW-0175">Coiled coil</keyword>
<evidence type="ECO:0000256" key="1">
    <source>
        <dbReference type="ARBA" id="ARBA00022744"/>
    </source>
</evidence>
<dbReference type="PANTHER" id="PTHR23239">
    <property type="entry name" value="INTERMEDIATE FILAMENT"/>
    <property type="match status" value="1"/>
</dbReference>
<feature type="domain" description="IF rod" evidence="7">
    <location>
        <begin position="47"/>
        <end position="358"/>
    </location>
</feature>
<feature type="region of interest" description="Disordered" evidence="6">
    <location>
        <begin position="356"/>
        <end position="375"/>
    </location>
</feature>
<dbReference type="GO" id="GO:0005882">
    <property type="term" value="C:intermediate filament"/>
    <property type="evidence" value="ECO:0007669"/>
    <property type="project" value="UniProtKB-KW"/>
</dbReference>
<comment type="similarity">
    <text evidence="4">Belongs to the intermediate filament family.</text>
</comment>
<dbReference type="Gene3D" id="1.20.5.1160">
    <property type="entry name" value="Vasodilator-stimulated phosphoprotein"/>
    <property type="match status" value="1"/>
</dbReference>
<dbReference type="InterPro" id="IPR002957">
    <property type="entry name" value="Keratin_I"/>
</dbReference>
<dbReference type="FunFam" id="1.20.5.170:FF:000002">
    <property type="entry name" value="Type I keratin KA11"/>
    <property type="match status" value="1"/>
</dbReference>
<dbReference type="Gene3D" id="1.20.5.170">
    <property type="match status" value="1"/>
</dbReference>
<evidence type="ECO:0000256" key="5">
    <source>
        <dbReference type="SAM" id="Coils"/>
    </source>
</evidence>
<dbReference type="GO" id="GO:0045109">
    <property type="term" value="P:intermediate filament organization"/>
    <property type="evidence" value="ECO:0007669"/>
    <property type="project" value="TreeGrafter"/>
</dbReference>
<evidence type="ECO:0000313" key="8">
    <source>
        <dbReference type="EMBL" id="KAJ1135731.1"/>
    </source>
</evidence>
<feature type="coiled-coil region" evidence="5">
    <location>
        <begin position="158"/>
        <end position="192"/>
    </location>
</feature>
<dbReference type="SUPFAM" id="SSF64593">
    <property type="entry name" value="Intermediate filament protein, coiled coil region"/>
    <property type="match status" value="2"/>
</dbReference>
<dbReference type="InterPro" id="IPR018039">
    <property type="entry name" value="IF_conserved"/>
</dbReference>
<keyword evidence="9" id="KW-1185">Reference proteome</keyword>
<evidence type="ECO:0000256" key="4">
    <source>
        <dbReference type="RuleBase" id="RU000685"/>
    </source>
</evidence>
<feature type="coiled-coil region" evidence="5">
    <location>
        <begin position="256"/>
        <end position="350"/>
    </location>
</feature>